<evidence type="ECO:0000256" key="1">
    <source>
        <dbReference type="SAM" id="MobiDB-lite"/>
    </source>
</evidence>
<name>A0A5A7R3F0_STRAF</name>
<reference evidence="3" key="1">
    <citation type="journal article" date="2019" name="Curr. Biol.">
        <title>Genome Sequence of Striga asiatica Provides Insight into the Evolution of Plant Parasitism.</title>
        <authorList>
            <person name="Yoshida S."/>
            <person name="Kim S."/>
            <person name="Wafula E.K."/>
            <person name="Tanskanen J."/>
            <person name="Kim Y.M."/>
            <person name="Honaas L."/>
            <person name="Yang Z."/>
            <person name="Spallek T."/>
            <person name="Conn C.E."/>
            <person name="Ichihashi Y."/>
            <person name="Cheong K."/>
            <person name="Cui S."/>
            <person name="Der J.P."/>
            <person name="Gundlach H."/>
            <person name="Jiao Y."/>
            <person name="Hori C."/>
            <person name="Ishida J.K."/>
            <person name="Kasahara H."/>
            <person name="Kiba T."/>
            <person name="Kim M.S."/>
            <person name="Koo N."/>
            <person name="Laohavisit A."/>
            <person name="Lee Y.H."/>
            <person name="Lumba S."/>
            <person name="McCourt P."/>
            <person name="Mortimer J.C."/>
            <person name="Mutuku J.M."/>
            <person name="Nomura T."/>
            <person name="Sasaki-Sekimoto Y."/>
            <person name="Seto Y."/>
            <person name="Wang Y."/>
            <person name="Wakatake T."/>
            <person name="Sakakibara H."/>
            <person name="Demura T."/>
            <person name="Yamaguchi S."/>
            <person name="Yoneyama K."/>
            <person name="Manabe R.I."/>
            <person name="Nelson D.C."/>
            <person name="Schulman A.H."/>
            <person name="Timko M.P."/>
            <person name="dePamphilis C.W."/>
            <person name="Choi D."/>
            <person name="Shirasu K."/>
        </authorList>
    </citation>
    <scope>NUCLEOTIDE SEQUENCE [LARGE SCALE GENOMIC DNA]</scope>
    <source>
        <strain evidence="3">cv. UVA1</strain>
    </source>
</reference>
<dbReference type="Proteomes" id="UP000325081">
    <property type="component" value="Unassembled WGS sequence"/>
</dbReference>
<dbReference type="AlphaFoldDB" id="A0A5A7R3F0"/>
<dbReference type="EMBL" id="BKCP01010070">
    <property type="protein sequence ID" value="GER51989.1"/>
    <property type="molecule type" value="Genomic_DNA"/>
</dbReference>
<keyword evidence="3" id="KW-1185">Reference proteome</keyword>
<feature type="region of interest" description="Disordered" evidence="1">
    <location>
        <begin position="181"/>
        <end position="207"/>
    </location>
</feature>
<comment type="caution">
    <text evidence="2">The sequence shown here is derived from an EMBL/GenBank/DDBJ whole genome shotgun (WGS) entry which is preliminary data.</text>
</comment>
<accession>A0A5A7R3F0</accession>
<feature type="compositionally biased region" description="Polar residues" evidence="1">
    <location>
        <begin position="181"/>
        <end position="190"/>
    </location>
</feature>
<gene>
    <name evidence="2" type="ORF">STAS_29409</name>
</gene>
<feature type="compositionally biased region" description="Basic and acidic residues" evidence="1">
    <location>
        <begin position="191"/>
        <end position="207"/>
    </location>
</feature>
<evidence type="ECO:0000313" key="3">
    <source>
        <dbReference type="Proteomes" id="UP000325081"/>
    </source>
</evidence>
<evidence type="ECO:0000313" key="2">
    <source>
        <dbReference type="EMBL" id="GER51989.1"/>
    </source>
</evidence>
<sequence length="207" mass="23159">MGASIEKERPSIPGDCCAAQSSYPWAIPKTHLSDLHTFPAKTNNASHIQTHRTILSDQRVIGCAEVHEPIPVAGEPQEGRNPVQRRRQHCGTAVSYQTGLPHDPHVPHAREHRVVRHEFRDLAVLRFRRGGVHVDEVVVRWVVEGQEEPLEADRVAGGGGYEVALLLQPAATSTTHKRCLYQTTDNSNQKKATERIETDQEEKHKKS</sequence>
<organism evidence="2 3">
    <name type="scientific">Striga asiatica</name>
    <name type="common">Asiatic witchweed</name>
    <name type="synonym">Buchnera asiatica</name>
    <dbReference type="NCBI Taxonomy" id="4170"/>
    <lineage>
        <taxon>Eukaryota</taxon>
        <taxon>Viridiplantae</taxon>
        <taxon>Streptophyta</taxon>
        <taxon>Embryophyta</taxon>
        <taxon>Tracheophyta</taxon>
        <taxon>Spermatophyta</taxon>
        <taxon>Magnoliopsida</taxon>
        <taxon>eudicotyledons</taxon>
        <taxon>Gunneridae</taxon>
        <taxon>Pentapetalae</taxon>
        <taxon>asterids</taxon>
        <taxon>lamiids</taxon>
        <taxon>Lamiales</taxon>
        <taxon>Orobanchaceae</taxon>
        <taxon>Buchnereae</taxon>
        <taxon>Striga</taxon>
    </lineage>
</organism>
<proteinExistence type="predicted"/>
<protein>
    <submittedName>
        <fullName evidence="2">Transcription factor 21</fullName>
    </submittedName>
</protein>